<keyword evidence="3" id="KW-0472">Membrane</keyword>
<keyword evidence="3" id="KW-0812">Transmembrane</keyword>
<proteinExistence type="predicted"/>
<keyword evidence="3" id="KW-1133">Transmembrane helix</keyword>
<dbReference type="SUPFAM" id="SSF117892">
    <property type="entry name" value="Band 7/SPFH domain"/>
    <property type="match status" value="1"/>
</dbReference>
<feature type="coiled-coil region" evidence="2">
    <location>
        <begin position="220"/>
        <end position="249"/>
    </location>
</feature>
<name>A0AAT9GLH4_9BACT</name>
<evidence type="ECO:0000256" key="2">
    <source>
        <dbReference type="SAM" id="Coils"/>
    </source>
</evidence>
<dbReference type="PANTHER" id="PTHR23222:SF0">
    <property type="entry name" value="PROHIBITIN 1"/>
    <property type="match status" value="1"/>
</dbReference>
<dbReference type="PANTHER" id="PTHR23222">
    <property type="entry name" value="PROHIBITIN"/>
    <property type="match status" value="1"/>
</dbReference>
<dbReference type="PRINTS" id="PR00679">
    <property type="entry name" value="PROHIBITIN"/>
</dbReference>
<gene>
    <name evidence="5" type="ORF">KACHI17_23000</name>
</gene>
<dbReference type="Pfam" id="PF01145">
    <property type="entry name" value="Band_7"/>
    <property type="match status" value="1"/>
</dbReference>
<evidence type="ECO:0000313" key="5">
    <source>
        <dbReference type="EMBL" id="BFG71419.1"/>
    </source>
</evidence>
<evidence type="ECO:0000259" key="4">
    <source>
        <dbReference type="SMART" id="SM00244"/>
    </source>
</evidence>
<dbReference type="SMART" id="SM00244">
    <property type="entry name" value="PHB"/>
    <property type="match status" value="1"/>
</dbReference>
<dbReference type="InterPro" id="IPR001107">
    <property type="entry name" value="Band_7"/>
</dbReference>
<dbReference type="EMBL" id="AP029612">
    <property type="protein sequence ID" value="BFG71419.1"/>
    <property type="molecule type" value="Genomic_DNA"/>
</dbReference>
<accession>A0AAT9GLH4</accession>
<keyword evidence="2" id="KW-0175">Coiled coil</keyword>
<organism evidence="5">
    <name type="scientific">Sediminibacterium sp. KACHI17</name>
    <dbReference type="NCBI Taxonomy" id="1751071"/>
    <lineage>
        <taxon>Bacteria</taxon>
        <taxon>Pseudomonadati</taxon>
        <taxon>Bacteroidota</taxon>
        <taxon>Chitinophagia</taxon>
        <taxon>Chitinophagales</taxon>
        <taxon>Chitinophagaceae</taxon>
        <taxon>Sediminibacterium</taxon>
    </lineage>
</organism>
<feature type="transmembrane region" description="Helical" evidence="3">
    <location>
        <begin position="28"/>
        <end position="49"/>
    </location>
</feature>
<evidence type="ECO:0000256" key="1">
    <source>
        <dbReference type="ARBA" id="ARBA00004167"/>
    </source>
</evidence>
<dbReference type="RefSeq" id="WP_353549052.1">
    <property type="nucleotide sequence ID" value="NZ_AP029612.1"/>
</dbReference>
<protein>
    <submittedName>
        <fullName evidence="5">Prohibitin family protein</fullName>
    </submittedName>
</protein>
<sequence>MIAIILGVITLVIGIVLKNQEREELRKLATGIRILALIIIIVGFLTSCIKQIDAGQIGVKSLFGKVSDDILTSGLNMVNPLVDVKTVDIKTQNYTMSGVHDEGEQAGDDAIRVLTADGLEVIIDLTVLYRVIGQEAPRIVKETGLDYKDKIVRPLTRTKIRDNAVYFTAIELYSNKRDQFQNRIFKSIEDDFKKRGLILEQLLVRNITLPNNVKTSIEEKIKAEQEAQKMEFVLQKEKQEAERKRVEAQGIADYQRIMSSGLTDKQLQYEQIQVLKGLVTSPNSKVIVMGKGNTPVILDTKDQKN</sequence>
<comment type="subcellular location">
    <subcellularLocation>
        <location evidence="1">Membrane</location>
        <topology evidence="1">Single-pass membrane protein</topology>
    </subcellularLocation>
</comment>
<dbReference type="AlphaFoldDB" id="A0AAT9GLH4"/>
<dbReference type="Gene3D" id="3.30.479.30">
    <property type="entry name" value="Band 7 domain"/>
    <property type="match status" value="1"/>
</dbReference>
<dbReference type="InterPro" id="IPR036013">
    <property type="entry name" value="Band_7/SPFH_dom_sf"/>
</dbReference>
<reference evidence="5" key="1">
    <citation type="submission" date="2024-02" db="EMBL/GenBank/DDBJ databases">
        <title>Sediminibacterium planktonica sp. nov. and Sediminibacterium longus sp. nov., isolated from surface lake and river water.</title>
        <authorList>
            <person name="Watanabe K."/>
            <person name="Takemine S."/>
            <person name="Ishii Y."/>
            <person name="Ogata Y."/>
            <person name="Shindo C."/>
            <person name="Suda W."/>
        </authorList>
    </citation>
    <scope>NUCLEOTIDE SEQUENCE</scope>
    <source>
        <strain evidence="5">KACHI17</strain>
    </source>
</reference>
<dbReference type="GO" id="GO:0016020">
    <property type="term" value="C:membrane"/>
    <property type="evidence" value="ECO:0007669"/>
    <property type="project" value="UniProtKB-SubCell"/>
</dbReference>
<dbReference type="InterPro" id="IPR000163">
    <property type="entry name" value="Prohibitin"/>
</dbReference>
<feature type="domain" description="Band 7" evidence="4">
    <location>
        <begin position="47"/>
        <end position="221"/>
    </location>
</feature>
<evidence type="ECO:0000256" key="3">
    <source>
        <dbReference type="SAM" id="Phobius"/>
    </source>
</evidence>
<dbReference type="CDD" id="cd03401">
    <property type="entry name" value="SPFH_prohibitin"/>
    <property type="match status" value="1"/>
</dbReference>